<feature type="domain" description="DBP10 C-terminal" evidence="2">
    <location>
        <begin position="1"/>
        <end position="51"/>
    </location>
</feature>
<proteinExistence type="predicted"/>
<comment type="caution">
    <text evidence="3">The sequence shown here is derived from an EMBL/GenBank/DDBJ whole genome shotgun (WGS) entry which is preliminary data.</text>
</comment>
<feature type="region of interest" description="Disordered" evidence="1">
    <location>
        <begin position="46"/>
        <end position="135"/>
    </location>
</feature>
<dbReference type="Pfam" id="PF08147">
    <property type="entry name" value="DBP10CT"/>
    <property type="match status" value="1"/>
</dbReference>
<feature type="compositionally biased region" description="Basic and acidic residues" evidence="1">
    <location>
        <begin position="96"/>
        <end position="108"/>
    </location>
</feature>
<dbReference type="EMBL" id="JABFTP020000144">
    <property type="protein sequence ID" value="KAL3283589.1"/>
    <property type="molecule type" value="Genomic_DNA"/>
</dbReference>
<gene>
    <name evidence="3" type="ORF">HHI36_006727</name>
</gene>
<feature type="compositionally biased region" description="Basic and acidic residues" evidence="1">
    <location>
        <begin position="46"/>
        <end position="56"/>
    </location>
</feature>
<evidence type="ECO:0000313" key="4">
    <source>
        <dbReference type="Proteomes" id="UP001516400"/>
    </source>
</evidence>
<feature type="compositionally biased region" description="Basic residues" evidence="1">
    <location>
        <begin position="1"/>
        <end position="17"/>
    </location>
</feature>
<evidence type="ECO:0000313" key="3">
    <source>
        <dbReference type="EMBL" id="KAL3283589.1"/>
    </source>
</evidence>
<sequence>MHLAKQMKKWDRKKKKMVGVESKKAGKIRTESGKWIPATYKSDRYTQWKEKSKIDEDNNDYSQEENNNEKFGGPIQKRQPHTHWAKHNEKVRKKQVKSELKSADEILKARKIAARNKHQNMRKKKKGKGRRGNKK</sequence>
<evidence type="ECO:0000259" key="2">
    <source>
        <dbReference type="SMART" id="SM01123"/>
    </source>
</evidence>
<evidence type="ECO:0000256" key="1">
    <source>
        <dbReference type="SAM" id="MobiDB-lite"/>
    </source>
</evidence>
<protein>
    <recommendedName>
        <fullName evidence="2">DBP10 C-terminal domain-containing protein</fullName>
    </recommendedName>
</protein>
<dbReference type="AlphaFoldDB" id="A0ABD2NYC2"/>
<dbReference type="SMART" id="SM01123">
    <property type="entry name" value="DBP10CT"/>
    <property type="match status" value="1"/>
</dbReference>
<reference evidence="3 4" key="1">
    <citation type="journal article" date="2021" name="BMC Biol.">
        <title>Horizontally acquired antibacterial genes associated with adaptive radiation of ladybird beetles.</title>
        <authorList>
            <person name="Li H.S."/>
            <person name="Tang X.F."/>
            <person name="Huang Y.H."/>
            <person name="Xu Z.Y."/>
            <person name="Chen M.L."/>
            <person name="Du X.Y."/>
            <person name="Qiu B.Y."/>
            <person name="Chen P.T."/>
            <person name="Zhang W."/>
            <person name="Slipinski A."/>
            <person name="Escalona H.E."/>
            <person name="Waterhouse R.M."/>
            <person name="Zwick A."/>
            <person name="Pang H."/>
        </authorList>
    </citation>
    <scope>NUCLEOTIDE SEQUENCE [LARGE SCALE GENOMIC DNA]</scope>
    <source>
        <strain evidence="3">SYSU2018</strain>
    </source>
</reference>
<dbReference type="Proteomes" id="UP001516400">
    <property type="component" value="Unassembled WGS sequence"/>
</dbReference>
<accession>A0ABD2NYC2</accession>
<dbReference type="InterPro" id="IPR012541">
    <property type="entry name" value="DBP10_C"/>
</dbReference>
<organism evidence="3 4">
    <name type="scientific">Cryptolaemus montrouzieri</name>
    <dbReference type="NCBI Taxonomy" id="559131"/>
    <lineage>
        <taxon>Eukaryota</taxon>
        <taxon>Metazoa</taxon>
        <taxon>Ecdysozoa</taxon>
        <taxon>Arthropoda</taxon>
        <taxon>Hexapoda</taxon>
        <taxon>Insecta</taxon>
        <taxon>Pterygota</taxon>
        <taxon>Neoptera</taxon>
        <taxon>Endopterygota</taxon>
        <taxon>Coleoptera</taxon>
        <taxon>Polyphaga</taxon>
        <taxon>Cucujiformia</taxon>
        <taxon>Coccinelloidea</taxon>
        <taxon>Coccinellidae</taxon>
        <taxon>Scymninae</taxon>
        <taxon>Scymnini</taxon>
        <taxon>Cryptolaemus</taxon>
    </lineage>
</organism>
<name>A0ABD2NYC2_9CUCU</name>
<feature type="compositionally biased region" description="Basic residues" evidence="1">
    <location>
        <begin position="109"/>
        <end position="135"/>
    </location>
</feature>
<keyword evidence="4" id="KW-1185">Reference proteome</keyword>
<feature type="region of interest" description="Disordered" evidence="1">
    <location>
        <begin position="1"/>
        <end position="28"/>
    </location>
</feature>
<feature type="compositionally biased region" description="Basic residues" evidence="1">
    <location>
        <begin position="78"/>
        <end position="95"/>
    </location>
</feature>